<evidence type="ECO:0000313" key="7">
    <source>
        <dbReference type="EMBL" id="OSS43020.1"/>
    </source>
</evidence>
<dbReference type="Proteomes" id="UP000194141">
    <property type="component" value="Unassembled WGS sequence"/>
</dbReference>
<dbReference type="STRING" id="1562698.DESAMIL20_128"/>
<dbReference type="SUPFAM" id="SSF55229">
    <property type="entry name" value="Cell division protein MinE topological specificity domain"/>
    <property type="match status" value="1"/>
</dbReference>
<protein>
    <recommendedName>
        <fullName evidence="2 6">Cell division topological specificity factor</fullName>
    </recommendedName>
</protein>
<organism evidence="7 8">
    <name type="scientific">Desulfurella amilsii</name>
    <dbReference type="NCBI Taxonomy" id="1562698"/>
    <lineage>
        <taxon>Bacteria</taxon>
        <taxon>Pseudomonadati</taxon>
        <taxon>Campylobacterota</taxon>
        <taxon>Desulfurellia</taxon>
        <taxon>Desulfurellales</taxon>
        <taxon>Desulfurellaceae</taxon>
        <taxon>Desulfurella</taxon>
    </lineage>
</organism>
<evidence type="ECO:0000256" key="3">
    <source>
        <dbReference type="ARBA" id="ARBA00022618"/>
    </source>
</evidence>
<dbReference type="GO" id="GO:0032955">
    <property type="term" value="P:regulation of division septum assembly"/>
    <property type="evidence" value="ECO:0007669"/>
    <property type="project" value="InterPro"/>
</dbReference>
<comment type="function">
    <text evidence="5 6">Prevents the cell division inhibition by proteins MinC and MinD at internal division sites while permitting inhibition at polar sites. This ensures cell division at the proper site by restricting the formation of a division septum at the midpoint of the long axis of the cell.</text>
</comment>
<evidence type="ECO:0000256" key="5">
    <source>
        <dbReference type="ARBA" id="ARBA00025265"/>
    </source>
</evidence>
<dbReference type="GO" id="GO:0042802">
    <property type="term" value="F:identical protein binding"/>
    <property type="evidence" value="ECO:0007669"/>
    <property type="project" value="UniProtKB-ARBA"/>
</dbReference>
<dbReference type="EMBL" id="MDSU01000001">
    <property type="protein sequence ID" value="OSS43020.1"/>
    <property type="molecule type" value="Genomic_DNA"/>
</dbReference>
<dbReference type="HAMAP" id="MF_00262">
    <property type="entry name" value="MinE"/>
    <property type="match status" value="1"/>
</dbReference>
<sequence>MGLLDFFTKRRESANVAKDRLQIILAHERQLNSAPFVEDLRKDLIAVISKYVKIDPSRIDVKLERDNHLEILEINIPLR</sequence>
<proteinExistence type="inferred from homology"/>
<reference evidence="7 8" key="1">
    <citation type="journal article" date="2017" name="Front. Microbiol.">
        <title>Genome Sequence of Desulfurella amilsii Strain TR1 and Comparative Genomics of Desulfurellaceae Family.</title>
        <authorList>
            <person name="Florentino A.P."/>
            <person name="Stams A.J."/>
            <person name="Sanchez-Andrea I."/>
        </authorList>
    </citation>
    <scope>NUCLEOTIDE SEQUENCE [LARGE SCALE GENOMIC DNA]</scope>
    <source>
        <strain evidence="7 8">TR1</strain>
    </source>
</reference>
<dbReference type="NCBIfam" id="NF001422">
    <property type="entry name" value="PRK00296.1"/>
    <property type="match status" value="1"/>
</dbReference>
<keyword evidence="3 6" id="KW-0132">Cell division</keyword>
<comment type="similarity">
    <text evidence="1 6">Belongs to the MinE family.</text>
</comment>
<gene>
    <name evidence="6" type="primary">minE</name>
    <name evidence="7" type="ORF">DESAMIL20_128</name>
</gene>
<dbReference type="GO" id="GO:0051301">
    <property type="term" value="P:cell division"/>
    <property type="evidence" value="ECO:0007669"/>
    <property type="project" value="UniProtKB-KW"/>
</dbReference>
<dbReference type="Gene3D" id="3.30.1070.10">
    <property type="entry name" value="Cell division topological specificity factor MinE"/>
    <property type="match status" value="1"/>
</dbReference>
<dbReference type="InterPro" id="IPR005527">
    <property type="entry name" value="MinE"/>
</dbReference>
<dbReference type="InterPro" id="IPR036707">
    <property type="entry name" value="MinE_sf"/>
</dbReference>
<evidence type="ECO:0000256" key="6">
    <source>
        <dbReference type="HAMAP-Rule" id="MF_00262"/>
    </source>
</evidence>
<dbReference type="OrthoDB" id="9802655at2"/>
<name>A0A1X4XZR7_9BACT</name>
<accession>A0A1X4XZR7</accession>
<evidence type="ECO:0000256" key="1">
    <source>
        <dbReference type="ARBA" id="ARBA00008168"/>
    </source>
</evidence>
<dbReference type="AlphaFoldDB" id="A0A1X4XZR7"/>
<dbReference type="Pfam" id="PF03776">
    <property type="entry name" value="MinE"/>
    <property type="match status" value="1"/>
</dbReference>
<dbReference type="FunFam" id="3.30.1070.10:FF:000001">
    <property type="entry name" value="Cell division topological specificity factor"/>
    <property type="match status" value="1"/>
</dbReference>
<evidence type="ECO:0000256" key="4">
    <source>
        <dbReference type="ARBA" id="ARBA00023306"/>
    </source>
</evidence>
<keyword evidence="8" id="KW-1185">Reference proteome</keyword>
<dbReference type="NCBIfam" id="TIGR01215">
    <property type="entry name" value="minE"/>
    <property type="match status" value="1"/>
</dbReference>
<keyword evidence="4 6" id="KW-0131">Cell cycle</keyword>
<evidence type="ECO:0000313" key="8">
    <source>
        <dbReference type="Proteomes" id="UP000194141"/>
    </source>
</evidence>
<dbReference type="RefSeq" id="WP_086032945.1">
    <property type="nucleotide sequence ID" value="NZ_MDSU01000001.1"/>
</dbReference>
<comment type="caution">
    <text evidence="7">The sequence shown here is derived from an EMBL/GenBank/DDBJ whole genome shotgun (WGS) entry which is preliminary data.</text>
</comment>
<evidence type="ECO:0000256" key="2">
    <source>
        <dbReference type="ARBA" id="ARBA00020112"/>
    </source>
</evidence>